<sequence length="231" mass="26575">MTKKAIITWVGVVSGILTILLAFGNPFSKKASLSAYVTSHEFLEIPSQQEESKFSRDHISKIEITNTGDLPARKVYVKLNSGYNFAQIIAGKEKFNHEKSEDIYIDIIEPDQTIEIFFWSSFSYISSRNIDERISISSQDSGKASIRTDITGDGFIWYIEQYKFFIPSLIFFLFYMLIMLIAETMKTKDGKQIPQDTKQQLELLEHSWSIGLLSEEEFQEKGSKILKKHIM</sequence>
<reference evidence="2 3" key="1">
    <citation type="submission" date="2024-06" db="EMBL/GenBank/DDBJ databases">
        <title>Genomic Encyclopedia of Type Strains, Phase V (KMG-V): Genome sequencing to study the core and pangenomes of soil and plant-associated prokaryotes.</title>
        <authorList>
            <person name="Whitman W."/>
        </authorList>
    </citation>
    <scope>NUCLEOTIDE SEQUENCE [LARGE SCALE GENOMIC DNA]</scope>
    <source>
        <strain evidence="2 3">NE40</strain>
    </source>
</reference>
<organism evidence="2 3">
    <name type="scientific">Endozoicomonas lisbonensis</name>
    <dbReference type="NCBI Taxonomy" id="3120522"/>
    <lineage>
        <taxon>Bacteria</taxon>
        <taxon>Pseudomonadati</taxon>
        <taxon>Pseudomonadota</taxon>
        <taxon>Gammaproteobacteria</taxon>
        <taxon>Oceanospirillales</taxon>
        <taxon>Endozoicomonadaceae</taxon>
        <taxon>Endozoicomonas</taxon>
    </lineage>
</organism>
<evidence type="ECO:0008006" key="4">
    <source>
        <dbReference type="Google" id="ProtNLM"/>
    </source>
</evidence>
<dbReference type="Proteomes" id="UP001549366">
    <property type="component" value="Unassembled WGS sequence"/>
</dbReference>
<feature type="transmembrane region" description="Helical" evidence="1">
    <location>
        <begin position="6"/>
        <end position="24"/>
    </location>
</feature>
<dbReference type="EMBL" id="JBEWTB010000002">
    <property type="protein sequence ID" value="MET4755652.1"/>
    <property type="molecule type" value="Genomic_DNA"/>
</dbReference>
<dbReference type="RefSeq" id="WP_354010049.1">
    <property type="nucleotide sequence ID" value="NZ_JBEWTA010000001.1"/>
</dbReference>
<evidence type="ECO:0000313" key="2">
    <source>
        <dbReference type="EMBL" id="MET4755652.1"/>
    </source>
</evidence>
<evidence type="ECO:0000313" key="3">
    <source>
        <dbReference type="Proteomes" id="UP001549366"/>
    </source>
</evidence>
<name>A0ABV2SD14_9GAMM</name>
<keyword evidence="1" id="KW-0472">Membrane</keyword>
<keyword evidence="3" id="KW-1185">Reference proteome</keyword>
<protein>
    <recommendedName>
        <fullName evidence="4">SHOCT domain-containing protein</fullName>
    </recommendedName>
</protein>
<keyword evidence="1" id="KW-1133">Transmembrane helix</keyword>
<comment type="caution">
    <text evidence="2">The sequence shown here is derived from an EMBL/GenBank/DDBJ whole genome shotgun (WGS) entry which is preliminary data.</text>
</comment>
<gene>
    <name evidence="2" type="ORF">V5J35_000844</name>
</gene>
<proteinExistence type="predicted"/>
<feature type="transmembrane region" description="Helical" evidence="1">
    <location>
        <begin position="164"/>
        <end position="182"/>
    </location>
</feature>
<keyword evidence="1" id="KW-0812">Transmembrane</keyword>
<evidence type="ECO:0000256" key="1">
    <source>
        <dbReference type="SAM" id="Phobius"/>
    </source>
</evidence>
<accession>A0ABV2SD14</accession>